<dbReference type="InterPro" id="IPR052618">
    <property type="entry name" value="ComplexI_NDUFA12"/>
</dbReference>
<gene>
    <name evidence="3" type="ORF">EJ05DRAFT_485569</name>
</gene>
<keyword evidence="4" id="KW-1185">Reference proteome</keyword>
<feature type="compositionally biased region" description="Polar residues" evidence="2">
    <location>
        <begin position="196"/>
        <end position="207"/>
    </location>
</feature>
<dbReference type="GO" id="GO:0045271">
    <property type="term" value="C:respiratory chain complex I"/>
    <property type="evidence" value="ECO:0007669"/>
    <property type="project" value="InterPro"/>
</dbReference>
<dbReference type="PANTHER" id="PTHR32470:SF2">
    <property type="entry name" value="NADH DEHYDROGENASE [UBIQUINONE] 1 ALPHA SUBCOMPLEX ASSEMBLY FACTOR 2"/>
    <property type="match status" value="1"/>
</dbReference>
<dbReference type="OrthoDB" id="10255576at2759"/>
<sequence>MASPPGALRQLWYKWKKIKLPWRRQTLVGFDLAGNTFWEFRDVLRSGRMRRIAKYPSTAYHSDVKVTPQWMQWLRHTREDPPSLEEQQQDVVRQIQMRQLAQLADERWAAKPSALDRPDTQQMPELQSSSPADYGVQTESDSIEGVTSSARTTEDGTRSRNGNNVDESSIKGPAKGKESPWNTPQTSNPGDDFQPQAWTPGSAQRRG</sequence>
<comment type="similarity">
    <text evidence="1">Belongs to the complex I NDUFA12 subunit family.</text>
</comment>
<dbReference type="Proteomes" id="UP000799437">
    <property type="component" value="Unassembled WGS sequence"/>
</dbReference>
<evidence type="ECO:0000313" key="3">
    <source>
        <dbReference type="EMBL" id="KAF2758440.1"/>
    </source>
</evidence>
<feature type="compositionally biased region" description="Polar residues" evidence="2">
    <location>
        <begin position="120"/>
        <end position="151"/>
    </location>
</feature>
<dbReference type="PANTHER" id="PTHR32470">
    <property type="entry name" value="ADH DEHYDROGENASE [UBIQUINONE] 1 ALPHA SUBCOMPLEX ASSEMBLY FACTOR 2"/>
    <property type="match status" value="1"/>
</dbReference>
<dbReference type="Pfam" id="PF05071">
    <property type="entry name" value="NDUFA12"/>
    <property type="match status" value="1"/>
</dbReference>
<dbReference type="GO" id="GO:0032981">
    <property type="term" value="P:mitochondrial respiratory chain complex I assembly"/>
    <property type="evidence" value="ECO:0007669"/>
    <property type="project" value="TreeGrafter"/>
</dbReference>
<proteinExistence type="inferred from homology"/>
<organism evidence="3 4">
    <name type="scientific">Pseudovirgaria hyperparasitica</name>
    <dbReference type="NCBI Taxonomy" id="470096"/>
    <lineage>
        <taxon>Eukaryota</taxon>
        <taxon>Fungi</taxon>
        <taxon>Dikarya</taxon>
        <taxon>Ascomycota</taxon>
        <taxon>Pezizomycotina</taxon>
        <taxon>Dothideomycetes</taxon>
        <taxon>Dothideomycetes incertae sedis</taxon>
        <taxon>Acrospermales</taxon>
        <taxon>Acrospermaceae</taxon>
        <taxon>Pseudovirgaria</taxon>
    </lineage>
</organism>
<dbReference type="GO" id="GO:0005739">
    <property type="term" value="C:mitochondrion"/>
    <property type="evidence" value="ECO:0007669"/>
    <property type="project" value="TreeGrafter"/>
</dbReference>
<dbReference type="InterPro" id="IPR007763">
    <property type="entry name" value="NDUFA12"/>
</dbReference>
<dbReference type="GeneID" id="54486514"/>
<evidence type="ECO:0000256" key="2">
    <source>
        <dbReference type="SAM" id="MobiDB-lite"/>
    </source>
</evidence>
<feature type="region of interest" description="Disordered" evidence="2">
    <location>
        <begin position="113"/>
        <end position="207"/>
    </location>
</feature>
<reference evidence="3" key="1">
    <citation type="journal article" date="2020" name="Stud. Mycol.">
        <title>101 Dothideomycetes genomes: a test case for predicting lifestyles and emergence of pathogens.</title>
        <authorList>
            <person name="Haridas S."/>
            <person name="Albert R."/>
            <person name="Binder M."/>
            <person name="Bloem J."/>
            <person name="Labutti K."/>
            <person name="Salamov A."/>
            <person name="Andreopoulos B."/>
            <person name="Baker S."/>
            <person name="Barry K."/>
            <person name="Bills G."/>
            <person name="Bluhm B."/>
            <person name="Cannon C."/>
            <person name="Castanera R."/>
            <person name="Culley D."/>
            <person name="Daum C."/>
            <person name="Ezra D."/>
            <person name="Gonzalez J."/>
            <person name="Henrissat B."/>
            <person name="Kuo A."/>
            <person name="Liang C."/>
            <person name="Lipzen A."/>
            <person name="Lutzoni F."/>
            <person name="Magnuson J."/>
            <person name="Mondo S."/>
            <person name="Nolan M."/>
            <person name="Ohm R."/>
            <person name="Pangilinan J."/>
            <person name="Park H.-J."/>
            <person name="Ramirez L."/>
            <person name="Alfaro M."/>
            <person name="Sun H."/>
            <person name="Tritt A."/>
            <person name="Yoshinaga Y."/>
            <person name="Zwiers L.-H."/>
            <person name="Turgeon B."/>
            <person name="Goodwin S."/>
            <person name="Spatafora J."/>
            <person name="Crous P."/>
            <person name="Grigoriev I."/>
        </authorList>
    </citation>
    <scope>NUCLEOTIDE SEQUENCE</scope>
    <source>
        <strain evidence="3">CBS 121739</strain>
    </source>
</reference>
<name>A0A6A6W930_9PEZI</name>
<dbReference type="AlphaFoldDB" id="A0A6A6W930"/>
<dbReference type="RefSeq" id="XP_033600891.1">
    <property type="nucleotide sequence ID" value="XM_033745460.1"/>
</dbReference>
<accession>A0A6A6W930</accession>
<protein>
    <submittedName>
        <fullName evidence="3">Uncharacterized protein</fullName>
    </submittedName>
</protein>
<feature type="compositionally biased region" description="Polar residues" evidence="2">
    <location>
        <begin position="180"/>
        <end position="189"/>
    </location>
</feature>
<evidence type="ECO:0000313" key="4">
    <source>
        <dbReference type="Proteomes" id="UP000799437"/>
    </source>
</evidence>
<evidence type="ECO:0000256" key="1">
    <source>
        <dbReference type="ARBA" id="ARBA00007355"/>
    </source>
</evidence>
<dbReference type="EMBL" id="ML996571">
    <property type="protein sequence ID" value="KAF2758440.1"/>
    <property type="molecule type" value="Genomic_DNA"/>
</dbReference>